<reference evidence="13 14" key="1">
    <citation type="submission" date="2017-09" db="EMBL/GenBank/DDBJ databases">
        <title>Depth-based differentiation of microbial function through sediment-hosted aquifers and enrichment of novel symbionts in the deep terrestrial subsurface.</title>
        <authorList>
            <person name="Probst A.J."/>
            <person name="Ladd B."/>
            <person name="Jarett J.K."/>
            <person name="Geller-Mcgrath D.E."/>
            <person name="Sieber C.M."/>
            <person name="Emerson J.B."/>
            <person name="Anantharaman K."/>
            <person name="Thomas B.C."/>
            <person name="Malmstrom R."/>
            <person name="Stieglmeier M."/>
            <person name="Klingl A."/>
            <person name="Woyke T."/>
            <person name="Ryan C.M."/>
            <person name="Banfield J.F."/>
        </authorList>
    </citation>
    <scope>NUCLEOTIDE SEQUENCE [LARGE SCALE GENOMIC DNA]</scope>
    <source>
        <strain evidence="13">CG23_combo_of_CG06-09_8_20_14_all_36_125</strain>
    </source>
</reference>
<evidence type="ECO:0000313" key="14">
    <source>
        <dbReference type="Proteomes" id="UP000237258"/>
    </source>
</evidence>
<dbReference type="NCBIfam" id="TIGR02191">
    <property type="entry name" value="RNaseIII"/>
    <property type="match status" value="1"/>
</dbReference>
<dbReference type="AlphaFoldDB" id="A0A2G9YZG3"/>
<keyword evidence="8 9" id="KW-0694">RNA-binding</keyword>
<keyword evidence="9" id="KW-0819">tRNA processing</keyword>
<dbReference type="GO" id="GO:0005737">
    <property type="term" value="C:cytoplasm"/>
    <property type="evidence" value="ECO:0007669"/>
    <property type="project" value="UniProtKB-SubCell"/>
</dbReference>
<dbReference type="Pfam" id="PF14622">
    <property type="entry name" value="Ribonucleas_3_3"/>
    <property type="match status" value="1"/>
</dbReference>
<dbReference type="PANTHER" id="PTHR11207:SF0">
    <property type="entry name" value="RIBONUCLEASE 3"/>
    <property type="match status" value="1"/>
</dbReference>
<feature type="domain" description="RNase III" evidence="12">
    <location>
        <begin position="5"/>
        <end position="134"/>
    </location>
</feature>
<protein>
    <recommendedName>
        <fullName evidence="9">Ribonuclease 3</fullName>
        <ecNumber evidence="9">3.1.26.3</ecNumber>
    </recommendedName>
    <alternativeName>
        <fullName evidence="9">Ribonuclease III</fullName>
        <shortName evidence="9">RNase III</shortName>
    </alternativeName>
</protein>
<feature type="compositionally biased region" description="Basic and acidic residues" evidence="10">
    <location>
        <begin position="210"/>
        <end position="221"/>
    </location>
</feature>
<dbReference type="InterPro" id="IPR000999">
    <property type="entry name" value="RNase_III_dom"/>
</dbReference>
<dbReference type="PROSITE" id="PS50142">
    <property type="entry name" value="RNASE_3_2"/>
    <property type="match status" value="1"/>
</dbReference>
<keyword evidence="5 9" id="KW-0540">Nuclease</keyword>
<dbReference type="CDD" id="cd10845">
    <property type="entry name" value="DSRM_RNAse_III_family"/>
    <property type="match status" value="1"/>
</dbReference>
<keyword evidence="9" id="KW-0460">Magnesium</keyword>
<dbReference type="GO" id="GO:0006397">
    <property type="term" value="P:mRNA processing"/>
    <property type="evidence" value="ECO:0007669"/>
    <property type="project" value="UniProtKB-UniRule"/>
</dbReference>
<proteinExistence type="inferred from homology"/>
<dbReference type="EMBL" id="PCRR01000018">
    <property type="protein sequence ID" value="PIP24654.1"/>
    <property type="molecule type" value="Genomic_DNA"/>
</dbReference>
<comment type="subunit">
    <text evidence="9">Homodimer.</text>
</comment>
<evidence type="ECO:0000256" key="3">
    <source>
        <dbReference type="ARBA" id="ARBA00022552"/>
    </source>
</evidence>
<dbReference type="SUPFAM" id="SSF69065">
    <property type="entry name" value="RNase III domain-like"/>
    <property type="match status" value="1"/>
</dbReference>
<feature type="binding site" evidence="9">
    <location>
        <position position="120"/>
    </location>
    <ligand>
        <name>Mg(2+)</name>
        <dbReference type="ChEBI" id="CHEBI:18420"/>
    </ligand>
</feature>
<keyword evidence="4 9" id="KW-0507">mRNA processing</keyword>
<keyword evidence="9" id="KW-0479">Metal-binding</keyword>
<keyword evidence="9" id="KW-0963">Cytoplasm</keyword>
<accession>A0A2G9YZG3</accession>
<dbReference type="Gene3D" id="1.10.1520.10">
    <property type="entry name" value="Ribonuclease III domain"/>
    <property type="match status" value="1"/>
</dbReference>
<evidence type="ECO:0000256" key="4">
    <source>
        <dbReference type="ARBA" id="ARBA00022664"/>
    </source>
</evidence>
<dbReference type="PROSITE" id="PS50137">
    <property type="entry name" value="DS_RBD"/>
    <property type="match status" value="1"/>
</dbReference>
<dbReference type="GO" id="GO:0004525">
    <property type="term" value="F:ribonuclease III activity"/>
    <property type="evidence" value="ECO:0007669"/>
    <property type="project" value="UniProtKB-UniRule"/>
</dbReference>
<feature type="active site" evidence="9">
    <location>
        <position position="123"/>
    </location>
</feature>
<feature type="domain" description="DRBM" evidence="11">
    <location>
        <begin position="161"/>
        <end position="226"/>
    </location>
</feature>
<dbReference type="GO" id="GO:0019843">
    <property type="term" value="F:rRNA binding"/>
    <property type="evidence" value="ECO:0007669"/>
    <property type="project" value="UniProtKB-KW"/>
</dbReference>
<comment type="function">
    <text evidence="9">Digests double-stranded RNA. Involved in the processing of primary rRNA transcript to yield the immediate precursors to the large and small rRNAs (23S and 16S). Processes some mRNAs, and tRNAs when they are encoded in the rRNA operon. Processes pre-crRNA and tracrRNA of type II CRISPR loci if present in the organism.</text>
</comment>
<dbReference type="EC" id="3.1.26.3" evidence="9"/>
<keyword evidence="7 9" id="KW-0378">Hydrolase</keyword>
<comment type="caution">
    <text evidence="13">The sequence shown here is derived from an EMBL/GenBank/DDBJ whole genome shotgun (WGS) entry which is preliminary data.</text>
</comment>
<sequence>MVIDFSPLEKKFGLRFKNKDFLIQAFCHRSYLNENPDFYLSNNERLEFLGDAVLELIVTEYLYQKYPKKSEGELTNWRAALVNAKVLGELAKDLDFSNFLLLSRGETKELGKARQYILANTFEALIGAIYLDPGLDVCQKFIKKYLITKLPEIIKKGLFKDAKSRFQEEAQERVGITPAYKVLEEWGPDHARHFIIGIFLNNELVAKGEGSSKQEAEEEAAKSGLETKNW</sequence>
<comment type="similarity">
    <text evidence="2">Belongs to the ribonuclease III family.</text>
</comment>
<dbReference type="Pfam" id="PF00035">
    <property type="entry name" value="dsrm"/>
    <property type="match status" value="1"/>
</dbReference>
<dbReference type="InterPro" id="IPR011907">
    <property type="entry name" value="RNase_III"/>
</dbReference>
<dbReference type="InterPro" id="IPR036389">
    <property type="entry name" value="RNase_III_sf"/>
</dbReference>
<dbReference type="PANTHER" id="PTHR11207">
    <property type="entry name" value="RIBONUCLEASE III"/>
    <property type="match status" value="1"/>
</dbReference>
<feature type="active site" evidence="9">
    <location>
        <position position="51"/>
    </location>
</feature>
<organism evidence="13 14">
    <name type="scientific">Candidatus Nealsonbacteria bacterium CG23_combo_of_CG06-09_8_20_14_all_36_125</name>
    <dbReference type="NCBI Taxonomy" id="1974719"/>
    <lineage>
        <taxon>Bacteria</taxon>
        <taxon>Candidatus Nealsoniibacteriota</taxon>
    </lineage>
</organism>
<evidence type="ECO:0000256" key="6">
    <source>
        <dbReference type="ARBA" id="ARBA00022759"/>
    </source>
</evidence>
<dbReference type="SUPFAM" id="SSF54768">
    <property type="entry name" value="dsRNA-binding domain-like"/>
    <property type="match status" value="1"/>
</dbReference>
<dbReference type="PROSITE" id="PS00517">
    <property type="entry name" value="RNASE_3_1"/>
    <property type="match status" value="1"/>
</dbReference>
<evidence type="ECO:0000256" key="1">
    <source>
        <dbReference type="ARBA" id="ARBA00000109"/>
    </source>
</evidence>
<evidence type="ECO:0000256" key="2">
    <source>
        <dbReference type="ARBA" id="ARBA00010183"/>
    </source>
</evidence>
<feature type="binding site" evidence="9">
    <location>
        <position position="123"/>
    </location>
    <ligand>
        <name>Mg(2+)</name>
        <dbReference type="ChEBI" id="CHEBI:18420"/>
    </ligand>
</feature>
<dbReference type="GO" id="GO:0008033">
    <property type="term" value="P:tRNA processing"/>
    <property type="evidence" value="ECO:0007669"/>
    <property type="project" value="UniProtKB-KW"/>
</dbReference>
<dbReference type="HAMAP" id="MF_00104">
    <property type="entry name" value="RNase_III"/>
    <property type="match status" value="1"/>
</dbReference>
<evidence type="ECO:0000313" key="13">
    <source>
        <dbReference type="EMBL" id="PIP24654.1"/>
    </source>
</evidence>
<evidence type="ECO:0000259" key="12">
    <source>
        <dbReference type="PROSITE" id="PS50142"/>
    </source>
</evidence>
<evidence type="ECO:0000256" key="9">
    <source>
        <dbReference type="HAMAP-Rule" id="MF_00104"/>
    </source>
</evidence>
<dbReference type="Proteomes" id="UP000237258">
    <property type="component" value="Unassembled WGS sequence"/>
</dbReference>
<dbReference type="GO" id="GO:0046872">
    <property type="term" value="F:metal ion binding"/>
    <property type="evidence" value="ECO:0007669"/>
    <property type="project" value="UniProtKB-KW"/>
</dbReference>
<evidence type="ECO:0000256" key="5">
    <source>
        <dbReference type="ARBA" id="ARBA00022722"/>
    </source>
</evidence>
<dbReference type="GO" id="GO:0006364">
    <property type="term" value="P:rRNA processing"/>
    <property type="evidence" value="ECO:0007669"/>
    <property type="project" value="UniProtKB-UniRule"/>
</dbReference>
<evidence type="ECO:0000256" key="10">
    <source>
        <dbReference type="SAM" id="MobiDB-lite"/>
    </source>
</evidence>
<keyword evidence="9" id="KW-0699">rRNA-binding</keyword>
<name>A0A2G9YZG3_9BACT</name>
<dbReference type="GO" id="GO:0010468">
    <property type="term" value="P:regulation of gene expression"/>
    <property type="evidence" value="ECO:0007669"/>
    <property type="project" value="TreeGrafter"/>
</dbReference>
<evidence type="ECO:0000256" key="7">
    <source>
        <dbReference type="ARBA" id="ARBA00022801"/>
    </source>
</evidence>
<dbReference type="SMART" id="SM00535">
    <property type="entry name" value="RIBOc"/>
    <property type="match status" value="1"/>
</dbReference>
<keyword evidence="3 9" id="KW-0698">rRNA processing</keyword>
<dbReference type="Gene3D" id="3.30.160.20">
    <property type="match status" value="1"/>
</dbReference>
<keyword evidence="6 9" id="KW-0255">Endonuclease</keyword>
<dbReference type="CDD" id="cd00593">
    <property type="entry name" value="RIBOc"/>
    <property type="match status" value="1"/>
</dbReference>
<feature type="region of interest" description="Disordered" evidence="10">
    <location>
        <begin position="210"/>
        <end position="230"/>
    </location>
</feature>
<dbReference type="FunFam" id="1.10.1520.10:FF:000001">
    <property type="entry name" value="Ribonuclease 3"/>
    <property type="match status" value="1"/>
</dbReference>
<dbReference type="InterPro" id="IPR014720">
    <property type="entry name" value="dsRBD_dom"/>
</dbReference>
<dbReference type="GO" id="GO:0003725">
    <property type="term" value="F:double-stranded RNA binding"/>
    <property type="evidence" value="ECO:0007669"/>
    <property type="project" value="TreeGrafter"/>
</dbReference>
<comment type="cofactor">
    <cofactor evidence="9">
        <name>Mg(2+)</name>
        <dbReference type="ChEBI" id="CHEBI:18420"/>
    </cofactor>
</comment>
<comment type="catalytic activity">
    <reaction evidence="1 9">
        <text>Endonucleolytic cleavage to 5'-phosphomonoester.</text>
        <dbReference type="EC" id="3.1.26.3"/>
    </reaction>
</comment>
<evidence type="ECO:0000256" key="8">
    <source>
        <dbReference type="ARBA" id="ARBA00022884"/>
    </source>
</evidence>
<evidence type="ECO:0000259" key="11">
    <source>
        <dbReference type="PROSITE" id="PS50137"/>
    </source>
</evidence>
<feature type="binding site" evidence="9">
    <location>
        <position position="47"/>
    </location>
    <ligand>
        <name>Mg(2+)</name>
        <dbReference type="ChEBI" id="CHEBI:18420"/>
    </ligand>
</feature>
<dbReference type="SMART" id="SM00358">
    <property type="entry name" value="DSRM"/>
    <property type="match status" value="1"/>
</dbReference>
<gene>
    <name evidence="9 13" type="primary">rnc</name>
    <name evidence="13" type="ORF">COX33_00745</name>
</gene>
<comment type="subcellular location">
    <subcellularLocation>
        <location evidence="9">Cytoplasm</location>
    </subcellularLocation>
</comment>